<evidence type="ECO:0000313" key="9">
    <source>
        <dbReference type="Proteomes" id="UP000480275"/>
    </source>
</evidence>
<protein>
    <recommendedName>
        <fullName evidence="4 6">dTDP-4-dehydrorhamnose reductase</fullName>
        <ecNumber evidence="3 6">1.1.1.133</ecNumber>
    </recommendedName>
</protein>
<comment type="similarity">
    <text evidence="2 6">Belongs to the dTDP-4-dehydrorhamnose reductase family.</text>
</comment>
<organism evidence="8 9">
    <name type="scientific">Rhodocyclus tenuis</name>
    <name type="common">Rhodospirillum tenue</name>
    <dbReference type="NCBI Taxonomy" id="1066"/>
    <lineage>
        <taxon>Bacteria</taxon>
        <taxon>Pseudomonadati</taxon>
        <taxon>Pseudomonadota</taxon>
        <taxon>Betaproteobacteria</taxon>
        <taxon>Rhodocyclales</taxon>
        <taxon>Rhodocyclaceae</taxon>
        <taxon>Rhodocyclus</taxon>
    </lineage>
</organism>
<dbReference type="SUPFAM" id="SSF51735">
    <property type="entry name" value="NAD(P)-binding Rossmann-fold domains"/>
    <property type="match status" value="1"/>
</dbReference>
<dbReference type="Proteomes" id="UP000480275">
    <property type="component" value="Unassembled WGS sequence"/>
</dbReference>
<dbReference type="PANTHER" id="PTHR10491">
    <property type="entry name" value="DTDP-4-DEHYDRORHAMNOSE REDUCTASE"/>
    <property type="match status" value="1"/>
</dbReference>
<sequence>MSTPILLLGKDGQVGWQLQRSLAPLGRVMALGRGECDLADADALLRTVRALRPAIIVNAAAYTAVDQAEREPELAQRINATAPGILADEARSLGALLVHYSTDYVFDGSKAAPWVESDTPNPLSVYGQSKHDGERAIAASGARALIFRTSWVFGARGKNFVKTVLRLAGEGRPLRIVDDQIGSPTPAAMISTVTGLVLAALRRGERAPDGCTLYHLAATNPVSWCGFARAILDVAARTPGFDGLPAAGTVTPITTADYPLPATRPANSRLDCAQLERDFALEMPDWLPYLERMMQLLALKRANGY</sequence>
<dbReference type="PANTHER" id="PTHR10491:SF4">
    <property type="entry name" value="METHIONINE ADENOSYLTRANSFERASE 2 SUBUNIT BETA"/>
    <property type="match status" value="1"/>
</dbReference>
<dbReference type="Gene3D" id="3.40.50.720">
    <property type="entry name" value="NAD(P)-binding Rossmann-like Domain"/>
    <property type="match status" value="1"/>
</dbReference>
<reference evidence="8 9" key="1">
    <citation type="submission" date="2019-10" db="EMBL/GenBank/DDBJ databases">
        <title>Whole-genome sequence of the purple nonsulfur photosynthetic bacterium Rhodocyclus tenuis.</title>
        <authorList>
            <person name="Kyndt J.A."/>
            <person name="Meyer T.E."/>
        </authorList>
    </citation>
    <scope>NUCLEOTIDE SEQUENCE [LARGE SCALE GENOMIC DNA]</scope>
    <source>
        <strain evidence="8 9">DSM 110</strain>
    </source>
</reference>
<evidence type="ECO:0000256" key="2">
    <source>
        <dbReference type="ARBA" id="ARBA00010944"/>
    </source>
</evidence>
<dbReference type="InterPro" id="IPR029903">
    <property type="entry name" value="RmlD-like-bd"/>
</dbReference>
<dbReference type="GO" id="GO:0005829">
    <property type="term" value="C:cytosol"/>
    <property type="evidence" value="ECO:0007669"/>
    <property type="project" value="TreeGrafter"/>
</dbReference>
<evidence type="ECO:0000256" key="4">
    <source>
        <dbReference type="ARBA" id="ARBA00017099"/>
    </source>
</evidence>
<dbReference type="Gene3D" id="3.90.25.10">
    <property type="entry name" value="UDP-galactose 4-epimerase, domain 1"/>
    <property type="match status" value="1"/>
</dbReference>
<evidence type="ECO:0000256" key="6">
    <source>
        <dbReference type="RuleBase" id="RU364082"/>
    </source>
</evidence>
<feature type="domain" description="RmlD-like substrate binding" evidence="7">
    <location>
        <begin position="5"/>
        <end position="296"/>
    </location>
</feature>
<comment type="pathway">
    <text evidence="1 6">Carbohydrate biosynthesis; dTDP-L-rhamnose biosynthesis.</text>
</comment>
<evidence type="ECO:0000256" key="5">
    <source>
        <dbReference type="ARBA" id="ARBA00048200"/>
    </source>
</evidence>
<dbReference type="InterPro" id="IPR005913">
    <property type="entry name" value="dTDP_dehydrorham_reduct"/>
</dbReference>
<comment type="function">
    <text evidence="6">Catalyzes the reduction of dTDP-6-deoxy-L-lyxo-4-hexulose to yield dTDP-L-rhamnose.</text>
</comment>
<gene>
    <name evidence="8" type="primary">rfbD</name>
    <name evidence="8" type="ORF">GHK24_07140</name>
</gene>
<dbReference type="GO" id="GO:0019305">
    <property type="term" value="P:dTDP-rhamnose biosynthetic process"/>
    <property type="evidence" value="ECO:0007669"/>
    <property type="project" value="UniProtKB-UniPathway"/>
</dbReference>
<evidence type="ECO:0000256" key="3">
    <source>
        <dbReference type="ARBA" id="ARBA00012929"/>
    </source>
</evidence>
<keyword evidence="6" id="KW-0521">NADP</keyword>
<comment type="caution">
    <text evidence="8">The sequence shown here is derived from an EMBL/GenBank/DDBJ whole genome shotgun (WGS) entry which is preliminary data.</text>
</comment>
<evidence type="ECO:0000259" key="7">
    <source>
        <dbReference type="Pfam" id="PF04321"/>
    </source>
</evidence>
<dbReference type="CDD" id="cd05254">
    <property type="entry name" value="dTDP_HR_like_SDR_e"/>
    <property type="match status" value="1"/>
</dbReference>
<comment type="catalytic activity">
    <reaction evidence="5 6">
        <text>dTDP-beta-L-rhamnose + NADP(+) = dTDP-4-dehydro-beta-L-rhamnose + NADPH + H(+)</text>
        <dbReference type="Rhea" id="RHEA:21796"/>
        <dbReference type="ChEBI" id="CHEBI:15378"/>
        <dbReference type="ChEBI" id="CHEBI:57510"/>
        <dbReference type="ChEBI" id="CHEBI:57783"/>
        <dbReference type="ChEBI" id="CHEBI:58349"/>
        <dbReference type="ChEBI" id="CHEBI:62830"/>
        <dbReference type="EC" id="1.1.1.133"/>
    </reaction>
</comment>
<dbReference type="UniPathway" id="UPA00124"/>
<proteinExistence type="inferred from homology"/>
<dbReference type="EC" id="1.1.1.133" evidence="3 6"/>
<dbReference type="Pfam" id="PF04321">
    <property type="entry name" value="RmlD_sub_bind"/>
    <property type="match status" value="1"/>
</dbReference>
<dbReference type="NCBIfam" id="TIGR01214">
    <property type="entry name" value="rmlD"/>
    <property type="match status" value="1"/>
</dbReference>
<dbReference type="EMBL" id="WIXJ01000003">
    <property type="protein sequence ID" value="MQY51547.1"/>
    <property type="molecule type" value="Genomic_DNA"/>
</dbReference>
<dbReference type="GO" id="GO:0008831">
    <property type="term" value="F:dTDP-4-dehydrorhamnose reductase activity"/>
    <property type="evidence" value="ECO:0007669"/>
    <property type="project" value="UniProtKB-EC"/>
</dbReference>
<comment type="cofactor">
    <cofactor evidence="6">
        <name>Mg(2+)</name>
        <dbReference type="ChEBI" id="CHEBI:18420"/>
    </cofactor>
    <text evidence="6">Binds 1 Mg(2+) ion per monomer.</text>
</comment>
<evidence type="ECO:0000256" key="1">
    <source>
        <dbReference type="ARBA" id="ARBA00004781"/>
    </source>
</evidence>
<evidence type="ECO:0000313" key="8">
    <source>
        <dbReference type="EMBL" id="MQY51547.1"/>
    </source>
</evidence>
<keyword evidence="6 8" id="KW-0560">Oxidoreductase</keyword>
<dbReference type="AlphaFoldDB" id="A0A6L5JVY7"/>
<dbReference type="InterPro" id="IPR036291">
    <property type="entry name" value="NAD(P)-bd_dom_sf"/>
</dbReference>
<accession>A0A6L5JVY7</accession>
<name>A0A6L5JVY7_RHOTE</name>